<sequence>MEGNKILSFFLVTLCDQLKIQQKFLLLKAEKSSTVEFQSLGDTSSWRFTWTIDNFSKLNVKKLYSDIFSAGGYKWRILIFPKGNIVDHLSMYLDVADSETLSSGWSRYAQFSLSVVNQVHSRHTVKRDTQHMFNARESDCGFASFIPLTELNSSASGFILKDTCIVVAEVRLNRLEESEADLYTIVKVARDEDLTKQIGKDTYFDHVDHDKVHSFIVKNEEPFYQFKEKVAKEFGIPKHCQRFWRWAAFENHLYRFFKPLTSLEERQTVGELGEFSSTEICAELKLFLEVELDSDMQPVAPPEKTDDDTILFFKHYDPLKEELRYVGRLFANKHEEPVEILTKLNKMAGFTRNDKIELFEERRFEVEPYILSDEPSWLSFAFGVSPLVNGGVIWFQKVRAEISGQCRYPDIPSFFQFVRGLKRQESTFGEIGSSSFAALDMLFSDINYVLKGYSASLQPSQLTDNEIAAAWETFEKCLAMKLVSVIKLGRALEFKNSLSNLLTANAFPDDMVDEMTKFLANFDRSCELYMSAEQELRDAKEMQNSVSRLKTVLKELSFEFTPIRNRAKEVDQEVAELEGQLAERKEEKTKLRTSLEDLAGRASTSRQALINAEQEMKLFMHRKEQAEETVGDIERSWESLKKEYYF</sequence>
<name>W9QVT2_9ROSA</name>
<dbReference type="Gene3D" id="2.60.210.10">
    <property type="entry name" value="Apoptosis, Tumor Necrosis Factor Receptor Associated Protein 2, Chain A"/>
    <property type="match status" value="1"/>
</dbReference>
<keyword evidence="2 3" id="KW-0175">Coiled coil</keyword>
<reference evidence="6" key="1">
    <citation type="submission" date="2013-01" db="EMBL/GenBank/DDBJ databases">
        <title>Draft Genome Sequence of a Mulberry Tree, Morus notabilis C.K. Schneid.</title>
        <authorList>
            <person name="He N."/>
            <person name="Zhao S."/>
        </authorList>
    </citation>
    <scope>NUCLEOTIDE SEQUENCE</scope>
</reference>
<proteinExistence type="predicted"/>
<gene>
    <name evidence="5" type="ORF">L484_012573</name>
</gene>
<dbReference type="Pfam" id="PF12436">
    <property type="entry name" value="USP7_ICP0_bdg"/>
    <property type="match status" value="1"/>
</dbReference>
<dbReference type="SUPFAM" id="SSF49599">
    <property type="entry name" value="TRAF domain-like"/>
    <property type="match status" value="1"/>
</dbReference>
<evidence type="ECO:0000313" key="6">
    <source>
        <dbReference type="Proteomes" id="UP000030645"/>
    </source>
</evidence>
<dbReference type="SMART" id="SM00061">
    <property type="entry name" value="MATH"/>
    <property type="match status" value="1"/>
</dbReference>
<dbReference type="EMBL" id="KE343726">
    <property type="protein sequence ID" value="EXB39569.1"/>
    <property type="molecule type" value="Genomic_DNA"/>
</dbReference>
<organism evidence="5 6">
    <name type="scientific">Morus notabilis</name>
    <dbReference type="NCBI Taxonomy" id="981085"/>
    <lineage>
        <taxon>Eukaryota</taxon>
        <taxon>Viridiplantae</taxon>
        <taxon>Streptophyta</taxon>
        <taxon>Embryophyta</taxon>
        <taxon>Tracheophyta</taxon>
        <taxon>Spermatophyta</taxon>
        <taxon>Magnoliopsida</taxon>
        <taxon>eudicotyledons</taxon>
        <taxon>Gunneridae</taxon>
        <taxon>Pentapetalae</taxon>
        <taxon>rosids</taxon>
        <taxon>fabids</taxon>
        <taxon>Rosales</taxon>
        <taxon>Moraceae</taxon>
        <taxon>Moreae</taxon>
        <taxon>Morus</taxon>
    </lineage>
</organism>
<evidence type="ECO:0000256" key="2">
    <source>
        <dbReference type="ARBA" id="ARBA00023054"/>
    </source>
</evidence>
<dbReference type="FunFam" id="2.60.210.10:FF:000005">
    <property type="entry name" value="Ubiquitin carboxyl-terminal hydrolase 13"/>
    <property type="match status" value="1"/>
</dbReference>
<dbReference type="AlphaFoldDB" id="W9QVT2"/>
<feature type="domain" description="MATH" evidence="4">
    <location>
        <begin position="45"/>
        <end position="170"/>
    </location>
</feature>
<dbReference type="InterPro" id="IPR024729">
    <property type="entry name" value="USP7_ICP0-binding_dom"/>
</dbReference>
<dbReference type="GO" id="GO:0016787">
    <property type="term" value="F:hydrolase activity"/>
    <property type="evidence" value="ECO:0007669"/>
    <property type="project" value="UniProtKB-KW"/>
</dbReference>
<dbReference type="GO" id="GO:0140096">
    <property type="term" value="F:catalytic activity, acting on a protein"/>
    <property type="evidence" value="ECO:0007669"/>
    <property type="project" value="UniProtKB-ARBA"/>
</dbReference>
<dbReference type="InterPro" id="IPR050804">
    <property type="entry name" value="MCC"/>
</dbReference>
<dbReference type="PANTHER" id="PTHR46236:SF35">
    <property type="entry name" value="MATH DOMAIN-CONTAINING PROTEIN"/>
    <property type="match status" value="1"/>
</dbReference>
<evidence type="ECO:0000256" key="1">
    <source>
        <dbReference type="ARBA" id="ARBA00022786"/>
    </source>
</evidence>
<protein>
    <submittedName>
        <fullName evidence="5">Ubiquitin carboxyl-terminal hydrolase 13</fullName>
    </submittedName>
</protein>
<evidence type="ECO:0000259" key="4">
    <source>
        <dbReference type="PROSITE" id="PS50144"/>
    </source>
</evidence>
<dbReference type="Pfam" id="PF22486">
    <property type="entry name" value="MATH_2"/>
    <property type="match status" value="1"/>
</dbReference>
<dbReference type="CDD" id="cd00121">
    <property type="entry name" value="MATH"/>
    <property type="match status" value="1"/>
</dbReference>
<dbReference type="InterPro" id="IPR008974">
    <property type="entry name" value="TRAF-like"/>
</dbReference>
<dbReference type="STRING" id="981085.W9QVT2"/>
<evidence type="ECO:0000256" key="3">
    <source>
        <dbReference type="SAM" id="Coils"/>
    </source>
</evidence>
<dbReference type="PANTHER" id="PTHR46236">
    <property type="entry name" value="TRAF-LIKE SUPERFAMILY PROTEIN"/>
    <property type="match status" value="1"/>
</dbReference>
<evidence type="ECO:0000313" key="5">
    <source>
        <dbReference type="EMBL" id="EXB39569.1"/>
    </source>
</evidence>
<keyword evidence="6" id="KW-1185">Reference proteome</keyword>
<dbReference type="eggNOG" id="KOG1863">
    <property type="taxonomic scope" value="Eukaryota"/>
</dbReference>
<keyword evidence="5" id="KW-0378">Hydrolase</keyword>
<accession>W9QVT2</accession>
<dbReference type="Gene3D" id="3.10.20.90">
    <property type="entry name" value="Phosphatidylinositol 3-kinase Catalytic Subunit, Chain A, domain 1"/>
    <property type="match status" value="1"/>
</dbReference>
<dbReference type="InterPro" id="IPR002083">
    <property type="entry name" value="MATH/TRAF_dom"/>
</dbReference>
<keyword evidence="1" id="KW-0833">Ubl conjugation pathway</keyword>
<dbReference type="Proteomes" id="UP000030645">
    <property type="component" value="Unassembled WGS sequence"/>
</dbReference>
<feature type="coiled-coil region" evidence="3">
    <location>
        <begin position="567"/>
        <end position="643"/>
    </location>
</feature>
<dbReference type="PROSITE" id="PS50144">
    <property type="entry name" value="MATH"/>
    <property type="match status" value="1"/>
</dbReference>